<proteinExistence type="predicted"/>
<dbReference type="InterPro" id="IPR052538">
    <property type="entry name" value="Flavonoid_dioxygenase-like"/>
</dbReference>
<reference evidence="1 2" key="1">
    <citation type="submission" date="2015-10" db="EMBL/GenBank/DDBJ databases">
        <title>Genome sequencing of Penicillium freii.</title>
        <authorList>
            <person name="Nguyen H.D."/>
            <person name="Visagie C.M."/>
            <person name="Seifert K.A."/>
        </authorList>
    </citation>
    <scope>NUCLEOTIDE SEQUENCE [LARGE SCALE GENOMIC DNA]</scope>
    <source>
        <strain evidence="1 2">DAOM 242723</strain>
    </source>
</reference>
<evidence type="ECO:0008006" key="3">
    <source>
        <dbReference type="Google" id="ProtNLM"/>
    </source>
</evidence>
<dbReference type="PANTHER" id="PTHR43346:SF1">
    <property type="entry name" value="QUERCETIN 2,3-DIOXYGENASE-RELATED"/>
    <property type="match status" value="1"/>
</dbReference>
<dbReference type="Proteomes" id="UP000055045">
    <property type="component" value="Unassembled WGS sequence"/>
</dbReference>
<evidence type="ECO:0000313" key="2">
    <source>
        <dbReference type="Proteomes" id="UP000055045"/>
    </source>
</evidence>
<dbReference type="PANTHER" id="PTHR43346">
    <property type="entry name" value="LIGAND BINDING DOMAIN PROTEIN, PUTATIVE (AFU_ORTHOLOGUE AFUA_6G14370)-RELATED"/>
    <property type="match status" value="1"/>
</dbReference>
<dbReference type="CDD" id="cd20281">
    <property type="entry name" value="cupin_QDO_C"/>
    <property type="match status" value="1"/>
</dbReference>
<name>A0A101MRB7_PENFR</name>
<comment type="caution">
    <text evidence="1">The sequence shown here is derived from an EMBL/GenBank/DDBJ whole genome shotgun (WGS) entry which is preliminary data.</text>
</comment>
<accession>A0A101MRB7</accession>
<dbReference type="STRING" id="48697.A0A101MRB7"/>
<protein>
    <recommendedName>
        <fullName evidence="3">Cupin 2 conserved barrel domain-containing protein</fullName>
    </recommendedName>
</protein>
<dbReference type="Gene3D" id="2.60.120.10">
    <property type="entry name" value="Jelly Rolls"/>
    <property type="match status" value="2"/>
</dbReference>
<organism evidence="1 2">
    <name type="scientific">Penicillium freii</name>
    <dbReference type="NCBI Taxonomy" id="48697"/>
    <lineage>
        <taxon>Eukaryota</taxon>
        <taxon>Fungi</taxon>
        <taxon>Dikarya</taxon>
        <taxon>Ascomycota</taxon>
        <taxon>Pezizomycotina</taxon>
        <taxon>Eurotiomycetes</taxon>
        <taxon>Eurotiomycetidae</taxon>
        <taxon>Eurotiales</taxon>
        <taxon>Aspergillaceae</taxon>
        <taxon>Penicillium</taxon>
    </lineage>
</organism>
<dbReference type="SUPFAM" id="SSF51182">
    <property type="entry name" value="RmlC-like cupins"/>
    <property type="match status" value="1"/>
</dbReference>
<keyword evidence="2" id="KW-1185">Reference proteome</keyword>
<sequence>MYFLLGIFVTLAAGISAPGNPSTASLSDLYVETAPDYLRPYVIPHYANSHAVSVGSQVYRFMVTGPSSDNAFTLMSTSAPASAELGVLPHIHQRHYENFYNLKGRFQLWAEKGNSGQQARLLTQGDYGSVPRNTTHTFQVLDPDTEMIGAIVPGGFEDLFYALGTNFTSSTNTPYVPAASNASTSSGSDPSTISALQKFDVYAQLDFAPRRDLINGTAPSGTEWHAGSNSLGAPATPYFIANGYGPKYLNSRYGYQIVQPLVTPTQAQDVNFTQSTITMSRLQSNITAPVHNQSGSSAFQVVEGILKIKIGNYPTATLTTGDVAFIPGNVSYSYRSDVFFTKVLYVSRGNDGLDQKLIKGGKHWAFPTFPLD</sequence>
<dbReference type="AlphaFoldDB" id="A0A101MRB7"/>
<dbReference type="EMBL" id="LLXE01000031">
    <property type="protein sequence ID" value="KUM65232.1"/>
    <property type="molecule type" value="Genomic_DNA"/>
</dbReference>
<dbReference type="InterPro" id="IPR014710">
    <property type="entry name" value="RmlC-like_jellyroll"/>
</dbReference>
<evidence type="ECO:0000313" key="1">
    <source>
        <dbReference type="EMBL" id="KUM65232.1"/>
    </source>
</evidence>
<dbReference type="CDD" id="cd02215">
    <property type="entry name" value="cupin_QDO_N_C"/>
    <property type="match status" value="1"/>
</dbReference>
<gene>
    <name evidence="1" type="ORF">ACN42_g1871</name>
</gene>
<dbReference type="InterPro" id="IPR011051">
    <property type="entry name" value="RmlC_Cupin_sf"/>
</dbReference>